<dbReference type="EMBL" id="JBHLUD010000001">
    <property type="protein sequence ID" value="MFC0540088.1"/>
    <property type="molecule type" value="Genomic_DNA"/>
</dbReference>
<keyword evidence="4 6" id="KW-0560">Oxidoreductase</keyword>
<keyword evidence="3" id="KW-0521">NADP</keyword>
<comment type="caution">
    <text evidence="6">The sequence shown here is derived from an EMBL/GenBank/DDBJ whole genome shotgun (WGS) entry which is preliminary data.</text>
</comment>
<gene>
    <name evidence="6" type="ORF">ACFFH7_01280</name>
</gene>
<dbReference type="SUPFAM" id="SSF55469">
    <property type="entry name" value="FMN-dependent nitroreductase-like"/>
    <property type="match status" value="1"/>
</dbReference>
<dbReference type="PANTHER" id="PTHR43543:SF1">
    <property type="entry name" value="MALONIC SEMIALDEHYDE REDUCTASE RUTE-RELATED"/>
    <property type="match status" value="1"/>
</dbReference>
<dbReference type="Gene3D" id="3.40.109.10">
    <property type="entry name" value="NADH Oxidase"/>
    <property type="match status" value="1"/>
</dbReference>
<sequence>MTSTLTDVLELERSAQELLFHEARTANTFTDEPVSDEQLRAIYDLVKWAPTSMNIQPLRVTFVRSVQARARLLPHMAEGNRAKTGAAPVVAILSADSDFHEHLHRTLPHVPNAKDRFPEVSRREDMARFNALLQVGYFILGVRAAGLAAGPMTGFDAAAVRQEFFADGTQEPLVIVNIGKPGPDAWYPRLPRLDYDDAVQVL</sequence>
<dbReference type="NCBIfam" id="NF003768">
    <property type="entry name" value="PRK05365.1"/>
    <property type="match status" value="1"/>
</dbReference>
<keyword evidence="2" id="KW-0288">FMN</keyword>
<evidence type="ECO:0000256" key="2">
    <source>
        <dbReference type="ARBA" id="ARBA00022643"/>
    </source>
</evidence>
<evidence type="ECO:0000256" key="1">
    <source>
        <dbReference type="ARBA" id="ARBA00022630"/>
    </source>
</evidence>
<evidence type="ECO:0000259" key="5">
    <source>
        <dbReference type="Pfam" id="PF00881"/>
    </source>
</evidence>
<evidence type="ECO:0000256" key="3">
    <source>
        <dbReference type="ARBA" id="ARBA00022857"/>
    </source>
</evidence>
<dbReference type="InterPro" id="IPR023936">
    <property type="entry name" value="RutE-like"/>
</dbReference>
<dbReference type="EC" id="1.1.1.298" evidence="6"/>
<reference evidence="6 7" key="1">
    <citation type="submission" date="2024-09" db="EMBL/GenBank/DDBJ databases">
        <authorList>
            <person name="Sun Q."/>
            <person name="Mori K."/>
        </authorList>
    </citation>
    <scope>NUCLEOTIDE SEQUENCE [LARGE SCALE GENOMIC DNA]</scope>
    <source>
        <strain evidence="6 7">TBRC 1432</strain>
    </source>
</reference>
<dbReference type="PANTHER" id="PTHR43543">
    <property type="entry name" value="MALONIC SEMIALDEHYDE REDUCTASE RUTE-RELATED"/>
    <property type="match status" value="1"/>
</dbReference>
<dbReference type="Proteomes" id="UP001589810">
    <property type="component" value="Unassembled WGS sequence"/>
</dbReference>
<accession>A0ABV6MIG6</accession>
<dbReference type="InterPro" id="IPR029479">
    <property type="entry name" value="Nitroreductase"/>
</dbReference>
<organism evidence="6 7">
    <name type="scientific">Kutzneria chonburiensis</name>
    <dbReference type="NCBI Taxonomy" id="1483604"/>
    <lineage>
        <taxon>Bacteria</taxon>
        <taxon>Bacillati</taxon>
        <taxon>Actinomycetota</taxon>
        <taxon>Actinomycetes</taxon>
        <taxon>Pseudonocardiales</taxon>
        <taxon>Pseudonocardiaceae</taxon>
        <taxon>Kutzneria</taxon>
    </lineage>
</organism>
<evidence type="ECO:0000256" key="4">
    <source>
        <dbReference type="ARBA" id="ARBA00023002"/>
    </source>
</evidence>
<feature type="domain" description="Nitroreductase" evidence="5">
    <location>
        <begin position="24"/>
        <end position="180"/>
    </location>
</feature>
<dbReference type="GO" id="GO:0035527">
    <property type="term" value="F:3-hydroxypropionate dehydrogenase (NADP+) activity"/>
    <property type="evidence" value="ECO:0007669"/>
    <property type="project" value="UniProtKB-EC"/>
</dbReference>
<evidence type="ECO:0000313" key="6">
    <source>
        <dbReference type="EMBL" id="MFC0540088.1"/>
    </source>
</evidence>
<dbReference type="Pfam" id="PF00881">
    <property type="entry name" value="Nitroreductase"/>
    <property type="match status" value="1"/>
</dbReference>
<proteinExistence type="predicted"/>
<name>A0ABV6MIG6_9PSEU</name>
<evidence type="ECO:0000313" key="7">
    <source>
        <dbReference type="Proteomes" id="UP001589810"/>
    </source>
</evidence>
<dbReference type="InterPro" id="IPR050461">
    <property type="entry name" value="Nitroreductase_HadB/RutE"/>
</dbReference>
<dbReference type="RefSeq" id="WP_273938853.1">
    <property type="nucleotide sequence ID" value="NZ_CP097263.1"/>
</dbReference>
<keyword evidence="7" id="KW-1185">Reference proteome</keyword>
<protein>
    <submittedName>
        <fullName evidence="6">Malonic semialdehyde reductase</fullName>
        <ecNumber evidence="6">1.1.1.298</ecNumber>
    </submittedName>
</protein>
<keyword evidence="1" id="KW-0285">Flavoprotein</keyword>
<dbReference type="InterPro" id="IPR000415">
    <property type="entry name" value="Nitroreductase-like"/>
</dbReference>
<dbReference type="CDD" id="cd02148">
    <property type="entry name" value="RutE-like"/>
    <property type="match status" value="1"/>
</dbReference>